<evidence type="ECO:0000256" key="14">
    <source>
        <dbReference type="ARBA" id="ARBA00073318"/>
    </source>
</evidence>
<keyword evidence="6 15" id="KW-0808">Transferase</keyword>
<evidence type="ECO:0000256" key="9">
    <source>
        <dbReference type="ARBA" id="ARBA00022840"/>
    </source>
</evidence>
<evidence type="ECO:0000313" key="18">
    <source>
        <dbReference type="EMBL" id="GME70752.1"/>
    </source>
</evidence>
<name>A0A9W6SYX9_CANBO</name>
<keyword evidence="19" id="KW-1185">Reference proteome</keyword>
<dbReference type="GO" id="GO:0006696">
    <property type="term" value="P:ergosterol biosynthetic process"/>
    <property type="evidence" value="ECO:0007669"/>
    <property type="project" value="TreeGrafter"/>
</dbReference>
<dbReference type="AlphaFoldDB" id="A0A9W6SYX9"/>
<dbReference type="InterPro" id="IPR006203">
    <property type="entry name" value="GHMP_knse_ATP-bd_CS"/>
</dbReference>
<keyword evidence="15" id="KW-0752">Steroid biosynthesis</keyword>
<keyword evidence="9 15" id="KW-0067">ATP-binding</keyword>
<accession>A0A9W6SYX9</accession>
<evidence type="ECO:0000256" key="12">
    <source>
        <dbReference type="ARBA" id="ARBA00029310"/>
    </source>
</evidence>
<dbReference type="PRINTS" id="PR00959">
    <property type="entry name" value="MEVGALKINASE"/>
</dbReference>
<dbReference type="FunFam" id="3.30.230.10:FF:000027">
    <property type="entry name" value="Mevalonate kinase"/>
    <property type="match status" value="1"/>
</dbReference>
<evidence type="ECO:0000313" key="19">
    <source>
        <dbReference type="Proteomes" id="UP001165120"/>
    </source>
</evidence>
<dbReference type="PANTHER" id="PTHR43290">
    <property type="entry name" value="MEVALONATE KINASE"/>
    <property type="match status" value="1"/>
</dbReference>
<dbReference type="EMBL" id="BSXN01000949">
    <property type="protein sequence ID" value="GME70752.1"/>
    <property type="molecule type" value="Genomic_DNA"/>
</dbReference>
<dbReference type="Gene3D" id="3.30.70.890">
    <property type="entry name" value="GHMP kinase, C-terminal domain"/>
    <property type="match status" value="1"/>
</dbReference>
<comment type="pathway">
    <text evidence="13 15">Isoprenoid biosynthesis; isopentenyl diphosphate biosynthesis via mevalonate pathway; isopentenyl diphosphate from (R)-mevalonate: step 1/3.</text>
</comment>
<dbReference type="InterPro" id="IPR006205">
    <property type="entry name" value="Mev_gal_kin"/>
</dbReference>
<evidence type="ECO:0000256" key="7">
    <source>
        <dbReference type="ARBA" id="ARBA00022741"/>
    </source>
</evidence>
<comment type="caution">
    <text evidence="18">The sequence shown here is derived from an EMBL/GenBank/DDBJ whole genome shotgun (WGS) entry which is preliminary data.</text>
</comment>
<dbReference type="InterPro" id="IPR020568">
    <property type="entry name" value="Ribosomal_Su5_D2-typ_SF"/>
</dbReference>
<sequence length="446" mass="49121">MNSPRLPFATSAPGKVIIFGEHSAVYNKPAIAAALSLRTYLLVTKDELPDAKDAKITLKFKDIDFESSWTIDELPWHLKSSLGFETKPAITEELIPELVDGLSIPLSKITSALHYSSAFAFLYLFVSLCSKDTIKKGENITLTVRSTLPIGAGLGSSASISVCLASALSYLGGHISKPDIKLNDLTTVESEECKFIDSWSFMGEKCIHGNPSGIDNAVSTHGGAVMFQRTESSFPSVRTSMRNFPSLNLLLTNTKVPRRTATLVGNVSTLVTDYPKISSFLLDAMESIVREAYNLMLRPFLDQESHKQLLDLVRINHGLLVSLGVSHPSLEKIKMISDELQIGETKLTGAGGGGCAITLLNDNLYDNVDNDNEYKEKIEKSIKLFEKEGFETFKTTLGGKGAGILCEFNDDEISEILTIENFINFESRDKIETTVGISKINEWRFW</sequence>
<dbReference type="GO" id="GO:0005829">
    <property type="term" value="C:cytosol"/>
    <property type="evidence" value="ECO:0007669"/>
    <property type="project" value="TreeGrafter"/>
</dbReference>
<dbReference type="GO" id="GO:0004496">
    <property type="term" value="F:mevalonate kinase activity"/>
    <property type="evidence" value="ECO:0007669"/>
    <property type="project" value="UniProtKB-EC"/>
</dbReference>
<dbReference type="InterPro" id="IPR006204">
    <property type="entry name" value="GHMP_kinase_N_dom"/>
</dbReference>
<evidence type="ECO:0000256" key="13">
    <source>
        <dbReference type="ARBA" id="ARBA00029438"/>
    </source>
</evidence>
<dbReference type="InterPro" id="IPR036554">
    <property type="entry name" value="GHMP_kinase_C_sf"/>
</dbReference>
<keyword evidence="15" id="KW-1207">Sterol metabolism</keyword>
<evidence type="ECO:0000256" key="6">
    <source>
        <dbReference type="ARBA" id="ARBA00022679"/>
    </source>
</evidence>
<keyword evidence="15" id="KW-0756">Sterol biosynthesis</keyword>
<proteinExistence type="inferred from homology"/>
<gene>
    <name evidence="18" type="ORF">Cboi02_000294400</name>
</gene>
<dbReference type="GO" id="GO:0005524">
    <property type="term" value="F:ATP binding"/>
    <property type="evidence" value="ECO:0007669"/>
    <property type="project" value="UniProtKB-KW"/>
</dbReference>
<comment type="similarity">
    <text evidence="2 15">Belongs to the GHMP kinase family. Mevalonate kinase subfamily.</text>
</comment>
<comment type="subcellular location">
    <subcellularLocation>
        <location evidence="1 15">Cytoplasm</location>
    </subcellularLocation>
</comment>
<evidence type="ECO:0000259" key="17">
    <source>
        <dbReference type="Pfam" id="PF08544"/>
    </source>
</evidence>
<dbReference type="GO" id="GO:0019287">
    <property type="term" value="P:isopentenyl diphosphate biosynthetic process, mevalonate pathway"/>
    <property type="evidence" value="ECO:0007669"/>
    <property type="project" value="TreeGrafter"/>
</dbReference>
<evidence type="ECO:0000256" key="10">
    <source>
        <dbReference type="ARBA" id="ARBA00022842"/>
    </source>
</evidence>
<dbReference type="NCBIfam" id="TIGR00549">
    <property type="entry name" value="mevalon_kin"/>
    <property type="match status" value="1"/>
</dbReference>
<evidence type="ECO:0000256" key="2">
    <source>
        <dbReference type="ARBA" id="ARBA00006495"/>
    </source>
</evidence>
<evidence type="ECO:0000256" key="5">
    <source>
        <dbReference type="ARBA" id="ARBA00022516"/>
    </source>
</evidence>
<dbReference type="InterPro" id="IPR013750">
    <property type="entry name" value="GHMP_kinase_C_dom"/>
</dbReference>
<evidence type="ECO:0000259" key="16">
    <source>
        <dbReference type="Pfam" id="PF00288"/>
    </source>
</evidence>
<keyword evidence="5 15" id="KW-0444">Lipid biosynthesis</keyword>
<keyword evidence="10" id="KW-0460">Magnesium</keyword>
<keyword evidence="15" id="KW-0753">Steroid metabolism</keyword>
<keyword evidence="4 15" id="KW-0963">Cytoplasm</keyword>
<evidence type="ECO:0000256" key="8">
    <source>
        <dbReference type="ARBA" id="ARBA00022777"/>
    </source>
</evidence>
<dbReference type="SUPFAM" id="SSF54211">
    <property type="entry name" value="Ribosomal protein S5 domain 2-like"/>
    <property type="match status" value="1"/>
</dbReference>
<comment type="catalytic activity">
    <reaction evidence="12">
        <text>(R)-mevalonate + ATP = (R)-5-phosphomevalonate + ADP + H(+)</text>
        <dbReference type="Rhea" id="RHEA:17065"/>
        <dbReference type="ChEBI" id="CHEBI:15378"/>
        <dbReference type="ChEBI" id="CHEBI:30616"/>
        <dbReference type="ChEBI" id="CHEBI:36464"/>
        <dbReference type="ChEBI" id="CHEBI:58146"/>
        <dbReference type="ChEBI" id="CHEBI:456216"/>
        <dbReference type="EC" id="2.7.1.36"/>
    </reaction>
    <physiologicalReaction direction="left-to-right" evidence="12">
        <dbReference type="Rhea" id="RHEA:17066"/>
    </physiologicalReaction>
</comment>
<comment type="function">
    <text evidence="15">Mevalonate kinase; part of the second module of ergosterol biosynthesis pathway that includes the middle steps of the pathway. The second module is carried out in the vacuole and involves the formation of farnesyl diphosphate, which is also an important intermediate in the biosynthesis of ubiquinone, dolichol, heme and prenylated proteins.</text>
</comment>
<dbReference type="Pfam" id="PF00288">
    <property type="entry name" value="GHMP_kinases_N"/>
    <property type="match status" value="1"/>
</dbReference>
<keyword evidence="8 15" id="KW-0418">Kinase</keyword>
<evidence type="ECO:0000256" key="4">
    <source>
        <dbReference type="ARBA" id="ARBA00022490"/>
    </source>
</evidence>
<dbReference type="SUPFAM" id="SSF55060">
    <property type="entry name" value="GHMP Kinase, C-terminal domain"/>
    <property type="match status" value="1"/>
</dbReference>
<dbReference type="InterPro" id="IPR014721">
    <property type="entry name" value="Ribsml_uS5_D2-typ_fold_subgr"/>
</dbReference>
<dbReference type="EC" id="2.7.1.36" evidence="3 15"/>
<protein>
    <recommendedName>
        <fullName evidence="14 15">Mevalonate kinase</fullName>
        <shortName evidence="15">MK</shortName>
        <ecNumber evidence="3 15">2.7.1.36</ecNumber>
    </recommendedName>
</protein>
<feature type="domain" description="GHMP kinase N-terminal" evidence="16">
    <location>
        <begin position="135"/>
        <end position="223"/>
    </location>
</feature>
<evidence type="ECO:0000256" key="11">
    <source>
        <dbReference type="ARBA" id="ARBA00023098"/>
    </source>
</evidence>
<dbReference type="Proteomes" id="UP001165120">
    <property type="component" value="Unassembled WGS sequence"/>
</dbReference>
<evidence type="ECO:0000256" key="3">
    <source>
        <dbReference type="ARBA" id="ARBA00012103"/>
    </source>
</evidence>
<feature type="domain" description="GHMP kinase C-terminal" evidence="17">
    <location>
        <begin position="299"/>
        <end position="362"/>
    </location>
</feature>
<organism evidence="18 19">
    <name type="scientific">Candida boidinii</name>
    <name type="common">Yeast</name>
    <dbReference type="NCBI Taxonomy" id="5477"/>
    <lineage>
        <taxon>Eukaryota</taxon>
        <taxon>Fungi</taxon>
        <taxon>Dikarya</taxon>
        <taxon>Ascomycota</taxon>
        <taxon>Saccharomycotina</taxon>
        <taxon>Pichiomycetes</taxon>
        <taxon>Pichiales</taxon>
        <taxon>Pichiaceae</taxon>
        <taxon>Ogataea</taxon>
        <taxon>Ogataea/Candida clade</taxon>
    </lineage>
</organism>
<dbReference type="Pfam" id="PF08544">
    <property type="entry name" value="GHMP_kinases_C"/>
    <property type="match status" value="1"/>
</dbReference>
<keyword evidence="11 15" id="KW-0443">Lipid metabolism</keyword>
<dbReference type="PANTHER" id="PTHR43290:SF2">
    <property type="entry name" value="MEVALONATE KINASE"/>
    <property type="match status" value="1"/>
</dbReference>
<reference evidence="18" key="1">
    <citation type="submission" date="2023-04" db="EMBL/GenBank/DDBJ databases">
        <title>Candida boidinii NBRC 10035.</title>
        <authorList>
            <person name="Ichikawa N."/>
            <person name="Sato H."/>
            <person name="Tonouchi N."/>
        </authorList>
    </citation>
    <scope>NUCLEOTIDE SEQUENCE</scope>
    <source>
        <strain evidence="18">NBRC 10035</strain>
    </source>
</reference>
<dbReference type="Gene3D" id="3.30.230.10">
    <property type="match status" value="1"/>
</dbReference>
<dbReference type="PROSITE" id="PS00627">
    <property type="entry name" value="GHMP_KINASES_ATP"/>
    <property type="match status" value="1"/>
</dbReference>
<evidence type="ECO:0000256" key="1">
    <source>
        <dbReference type="ARBA" id="ARBA00004496"/>
    </source>
</evidence>
<evidence type="ECO:0000256" key="15">
    <source>
        <dbReference type="RuleBase" id="RU363087"/>
    </source>
</evidence>
<keyword evidence="7 15" id="KW-0547">Nucleotide-binding</keyword>